<proteinExistence type="inferred from homology"/>
<dbReference type="EnsemblMetazoa" id="PPA17236.1">
    <property type="protein sequence ID" value="PPA17236.1"/>
    <property type="gene ID" value="WBGene00106790"/>
</dbReference>
<reference evidence="6" key="2">
    <citation type="submission" date="2022-06" db="UniProtKB">
        <authorList>
            <consortium name="EnsemblMetazoa"/>
        </authorList>
    </citation>
    <scope>IDENTIFICATION</scope>
    <source>
        <strain evidence="6">PS312</strain>
    </source>
</reference>
<evidence type="ECO:0000313" key="7">
    <source>
        <dbReference type="Proteomes" id="UP000005239"/>
    </source>
</evidence>
<accession>A0A8R1YDX5</accession>
<evidence type="ECO:0000256" key="3">
    <source>
        <dbReference type="ARBA" id="ARBA00022989"/>
    </source>
</evidence>
<dbReference type="OMA" id="QIPNFKD"/>
<dbReference type="GO" id="GO:0016020">
    <property type="term" value="C:membrane"/>
    <property type="evidence" value="ECO:0000318"/>
    <property type="project" value="GO_Central"/>
</dbReference>
<dbReference type="Pfam" id="PF03208">
    <property type="entry name" value="PRA1"/>
    <property type="match status" value="1"/>
</dbReference>
<name>A0A454Y4P9_PRIPA</name>
<organism evidence="6 7">
    <name type="scientific">Pristionchus pacificus</name>
    <name type="common">Parasitic nematode worm</name>
    <dbReference type="NCBI Taxonomy" id="54126"/>
    <lineage>
        <taxon>Eukaryota</taxon>
        <taxon>Metazoa</taxon>
        <taxon>Ecdysozoa</taxon>
        <taxon>Nematoda</taxon>
        <taxon>Chromadorea</taxon>
        <taxon>Rhabditida</taxon>
        <taxon>Rhabditina</taxon>
        <taxon>Diplogasteromorpha</taxon>
        <taxon>Diplogasteroidea</taxon>
        <taxon>Neodiplogasteridae</taxon>
        <taxon>Pristionchus</taxon>
    </lineage>
</organism>
<dbReference type="AlphaFoldDB" id="A0A454Y4P9"/>
<comment type="similarity">
    <text evidence="5">Belongs to the PRA1 family.</text>
</comment>
<gene>
    <name evidence="6" type="primary">WBGene00106790</name>
</gene>
<accession>A0A454Y4P9</accession>
<evidence type="ECO:0000256" key="1">
    <source>
        <dbReference type="ARBA" id="ARBA00004141"/>
    </source>
</evidence>
<keyword evidence="4 5" id="KW-0472">Membrane</keyword>
<dbReference type="Proteomes" id="UP000005239">
    <property type="component" value="Unassembled WGS sequence"/>
</dbReference>
<evidence type="ECO:0000256" key="4">
    <source>
        <dbReference type="ARBA" id="ARBA00023136"/>
    </source>
</evidence>
<keyword evidence="3 5" id="KW-1133">Transmembrane helix</keyword>
<dbReference type="PANTHER" id="PTHR12859">
    <property type="entry name" value="PRA1 PROTEIN"/>
    <property type="match status" value="1"/>
</dbReference>
<keyword evidence="2 5" id="KW-0812">Transmembrane</keyword>
<feature type="transmembrane region" description="Helical" evidence="5">
    <location>
        <begin position="118"/>
        <end position="135"/>
    </location>
</feature>
<evidence type="ECO:0000256" key="5">
    <source>
        <dbReference type="RuleBase" id="RU363107"/>
    </source>
</evidence>
<feature type="transmembrane region" description="Helical" evidence="5">
    <location>
        <begin position="88"/>
        <end position="106"/>
    </location>
</feature>
<evidence type="ECO:0000256" key="2">
    <source>
        <dbReference type="ARBA" id="ARBA00022692"/>
    </source>
</evidence>
<dbReference type="InterPro" id="IPR004895">
    <property type="entry name" value="Prenylated_rab_accept_PRA1"/>
</dbReference>
<keyword evidence="7" id="KW-1185">Reference proteome</keyword>
<dbReference type="PANTHER" id="PTHR12859:SF0">
    <property type="entry name" value="PRA1 FAMILY PROTEIN"/>
    <property type="match status" value="1"/>
</dbReference>
<feature type="transmembrane region" description="Helical" evidence="5">
    <location>
        <begin position="141"/>
        <end position="159"/>
    </location>
</feature>
<sequence length="197" mass="21899">MSGPTSSSSSSAVPDLGTFSIANGVELPQIRPLDDFLVDKARYEAPPFNDLARWNNRIISNLLYYQTNYITFFVALFVISSFFNARDLVLGLTAVVVGGVVGYGTLSPNSMFVNTRRDHPLVCFGAVAVTLYYVFYMFSSVMVLLFSLLLPLFFVLIHASTRLRNFRAKFNQQAERLGLKQTVMGRILDAIGCDVKA</sequence>
<protein>
    <recommendedName>
        <fullName evidence="5">PRA1 family protein</fullName>
    </recommendedName>
</protein>
<evidence type="ECO:0000313" key="6">
    <source>
        <dbReference type="EnsemblMetazoa" id="PPA17236.1"/>
    </source>
</evidence>
<dbReference type="OrthoDB" id="18213at2759"/>
<reference evidence="7" key="1">
    <citation type="journal article" date="2008" name="Nat. Genet.">
        <title>The Pristionchus pacificus genome provides a unique perspective on nematode lifestyle and parasitism.</title>
        <authorList>
            <person name="Dieterich C."/>
            <person name="Clifton S.W."/>
            <person name="Schuster L.N."/>
            <person name="Chinwalla A."/>
            <person name="Delehaunty K."/>
            <person name="Dinkelacker I."/>
            <person name="Fulton L."/>
            <person name="Fulton R."/>
            <person name="Godfrey J."/>
            <person name="Minx P."/>
            <person name="Mitreva M."/>
            <person name="Roeseler W."/>
            <person name="Tian H."/>
            <person name="Witte H."/>
            <person name="Yang S.P."/>
            <person name="Wilson R.K."/>
            <person name="Sommer R.J."/>
        </authorList>
    </citation>
    <scope>NUCLEOTIDE SEQUENCE [LARGE SCALE GENOMIC DNA]</scope>
    <source>
        <strain evidence="7">PS312</strain>
    </source>
</reference>
<comment type="subcellular location">
    <subcellularLocation>
        <location evidence="1 5">Membrane</location>
        <topology evidence="1 5">Multi-pass membrane protein</topology>
    </subcellularLocation>
</comment>
<feature type="transmembrane region" description="Helical" evidence="5">
    <location>
        <begin position="62"/>
        <end position="82"/>
    </location>
</feature>